<name>A0ABQ4PVA4_9PROT</name>
<dbReference type="EMBL" id="BPFZ01000005">
    <property type="protein sequence ID" value="GIU66913.1"/>
    <property type="molecule type" value="Genomic_DNA"/>
</dbReference>
<evidence type="ECO:0000259" key="3">
    <source>
        <dbReference type="Pfam" id="PF02771"/>
    </source>
</evidence>
<evidence type="ECO:0000313" key="6">
    <source>
        <dbReference type="Proteomes" id="UP001161064"/>
    </source>
</evidence>
<keyword evidence="6" id="KW-1185">Reference proteome</keyword>
<organism evidence="5 6">
    <name type="scientific">Candidatus Phycosocius spiralis</name>
    <dbReference type="NCBI Taxonomy" id="2815099"/>
    <lineage>
        <taxon>Bacteria</taxon>
        <taxon>Pseudomonadati</taxon>
        <taxon>Pseudomonadota</taxon>
        <taxon>Alphaproteobacteria</taxon>
        <taxon>Caulobacterales</taxon>
        <taxon>Caulobacterales incertae sedis</taxon>
        <taxon>Candidatus Phycosocius</taxon>
    </lineage>
</organism>
<keyword evidence="1" id="KW-0560">Oxidoreductase</keyword>
<evidence type="ECO:0000256" key="2">
    <source>
        <dbReference type="SAM" id="Phobius"/>
    </source>
</evidence>
<dbReference type="Proteomes" id="UP001161064">
    <property type="component" value="Unassembled WGS sequence"/>
</dbReference>
<reference evidence="5" key="2">
    <citation type="journal article" date="2023" name="ISME Commun">
        <title>Characterization of a bloom-associated alphaproteobacterial lineage, 'Candidatus Phycosocius': insights into freshwater algal-bacterial interactions.</title>
        <authorList>
            <person name="Tanabe Y."/>
            <person name="Yamaguchi H."/>
            <person name="Yoshida M."/>
            <person name="Kai A."/>
            <person name="Okazaki Y."/>
        </authorList>
    </citation>
    <scope>NUCLEOTIDE SEQUENCE</scope>
    <source>
        <strain evidence="5">BOTRYCO-1</strain>
    </source>
</reference>
<dbReference type="PANTHER" id="PTHR43884">
    <property type="entry name" value="ACYL-COA DEHYDROGENASE"/>
    <property type="match status" value="1"/>
</dbReference>
<reference evidence="5" key="1">
    <citation type="submission" date="2021-05" db="EMBL/GenBank/DDBJ databases">
        <authorList>
            <person name="Tanabe Y."/>
        </authorList>
    </citation>
    <scope>NUCLEOTIDE SEQUENCE</scope>
    <source>
        <strain evidence="5">BOTRYCO-1</strain>
    </source>
</reference>
<feature type="domain" description="Acyl-CoA dehydrogenase/oxidase N-terminal" evidence="3">
    <location>
        <begin position="15"/>
        <end position="91"/>
    </location>
</feature>
<dbReference type="Gene3D" id="1.10.540.10">
    <property type="entry name" value="Acyl-CoA dehydrogenase/oxidase, N-terminal domain"/>
    <property type="match status" value="1"/>
</dbReference>
<dbReference type="PIRSF" id="PIRSF016578">
    <property type="entry name" value="HsaA"/>
    <property type="match status" value="1"/>
</dbReference>
<evidence type="ECO:0000313" key="5">
    <source>
        <dbReference type="EMBL" id="GIU66913.1"/>
    </source>
</evidence>
<dbReference type="InterPro" id="IPR036250">
    <property type="entry name" value="AcylCo_DH-like_C"/>
</dbReference>
<dbReference type="Pfam" id="PF08028">
    <property type="entry name" value="Acyl-CoA_dh_2"/>
    <property type="match status" value="1"/>
</dbReference>
<dbReference type="InterPro" id="IPR046373">
    <property type="entry name" value="Acyl-CoA_Oxase/DH_mid-dom_sf"/>
</dbReference>
<proteinExistence type="predicted"/>
<dbReference type="SUPFAM" id="SSF47203">
    <property type="entry name" value="Acyl-CoA dehydrogenase C-terminal domain-like"/>
    <property type="match status" value="1"/>
</dbReference>
<gene>
    <name evidence="5" type="ORF">PsB1_1067</name>
</gene>
<dbReference type="Gene3D" id="1.20.140.10">
    <property type="entry name" value="Butyryl-CoA Dehydrogenase, subunit A, domain 3"/>
    <property type="match status" value="1"/>
</dbReference>
<dbReference type="Pfam" id="PF02771">
    <property type="entry name" value="Acyl-CoA_dh_N"/>
    <property type="match status" value="1"/>
</dbReference>
<dbReference type="SUPFAM" id="SSF56645">
    <property type="entry name" value="Acyl-CoA dehydrogenase NM domain-like"/>
    <property type="match status" value="1"/>
</dbReference>
<evidence type="ECO:0000259" key="4">
    <source>
        <dbReference type="Pfam" id="PF08028"/>
    </source>
</evidence>
<keyword evidence="2" id="KW-1133">Transmembrane helix</keyword>
<sequence>MRHFEAMTDLLSIARALAPSIAAHADEIDAARRLPADLAYTLAQAGFFRMSLPSEYGGLELPPAQTMAVIEELAQAQASVGWCVMIGATTAVNAAYLPDVYARQIWADPSVITGGVFAPKGKATLEGDHYKVSGIWNWGSGSANCAWLVGGAVIMGEGGPQVRMLWFEREQVQLLDTWHAVGMKGTGSGDFEVVDALVPIDRCVALIGTKPRIARPLYAFPVFGLLALCVAAVALGNARGAIADLLALADHKIPTGSRRLLAERASTQMELAKAEGQLRAARAYLYEATQMAFEVATQTGSLSLEDRANLRIAATHATRTSADVVRTLYDLGGGTSVYETCPLQRRFRDAHVATQHLMVAPGTYELAGRALLGVEADFSQM</sequence>
<keyword evidence="2" id="KW-0812">Transmembrane</keyword>
<accession>A0ABQ4PVA4</accession>
<evidence type="ECO:0000256" key="1">
    <source>
        <dbReference type="ARBA" id="ARBA00023002"/>
    </source>
</evidence>
<keyword evidence="2" id="KW-0472">Membrane</keyword>
<dbReference type="InterPro" id="IPR013786">
    <property type="entry name" value="AcylCoA_DH/ox_N"/>
</dbReference>
<feature type="domain" description="Acyl-CoA dehydrogenase C-terminal" evidence="4">
    <location>
        <begin position="228"/>
        <end position="360"/>
    </location>
</feature>
<feature type="transmembrane region" description="Helical" evidence="2">
    <location>
        <begin position="217"/>
        <end position="236"/>
    </location>
</feature>
<dbReference type="InterPro" id="IPR037069">
    <property type="entry name" value="AcylCoA_DH/ox_N_sf"/>
</dbReference>
<dbReference type="PANTHER" id="PTHR43884:SF12">
    <property type="entry name" value="ISOVALERYL-COA DEHYDROGENASE, MITOCHONDRIAL-RELATED"/>
    <property type="match status" value="1"/>
</dbReference>
<protein>
    <submittedName>
        <fullName evidence="5">Hydroxylase</fullName>
    </submittedName>
</protein>
<comment type="caution">
    <text evidence="5">The sequence shown here is derived from an EMBL/GenBank/DDBJ whole genome shotgun (WGS) entry which is preliminary data.</text>
</comment>
<dbReference type="InterPro" id="IPR013107">
    <property type="entry name" value="Acyl-CoA_DH_C"/>
</dbReference>
<dbReference type="RefSeq" id="WP_284359592.1">
    <property type="nucleotide sequence ID" value="NZ_BPFZ01000005.1"/>
</dbReference>
<dbReference type="Gene3D" id="2.40.110.10">
    <property type="entry name" value="Butyryl-CoA Dehydrogenase, subunit A, domain 2"/>
    <property type="match status" value="1"/>
</dbReference>
<dbReference type="InterPro" id="IPR009100">
    <property type="entry name" value="AcylCoA_DH/oxidase_NM_dom_sf"/>
</dbReference>